<evidence type="ECO:0000313" key="6">
    <source>
        <dbReference type="Proteomes" id="UP000001929"/>
    </source>
</evidence>
<dbReference type="InterPro" id="IPR020449">
    <property type="entry name" value="Tscrpt_reg_AraC-type_HTH"/>
</dbReference>
<dbReference type="Proteomes" id="UP000001929">
    <property type="component" value="Chromosome"/>
</dbReference>
<dbReference type="PROSITE" id="PS00041">
    <property type="entry name" value="HTH_ARAC_FAMILY_1"/>
    <property type="match status" value="1"/>
</dbReference>
<accession>Q2RXT9</accession>
<dbReference type="SUPFAM" id="SSF51182">
    <property type="entry name" value="RmlC-like cupins"/>
    <property type="match status" value="1"/>
</dbReference>
<organism evidence="5 6">
    <name type="scientific">Rhodospirillum rubrum (strain ATCC 11170 / ATH 1.1.1 / DSM 467 / LMG 4362 / NCIMB 8255 / S1)</name>
    <dbReference type="NCBI Taxonomy" id="269796"/>
    <lineage>
        <taxon>Bacteria</taxon>
        <taxon>Pseudomonadati</taxon>
        <taxon>Pseudomonadota</taxon>
        <taxon>Alphaproteobacteria</taxon>
        <taxon>Rhodospirillales</taxon>
        <taxon>Rhodospirillaceae</taxon>
        <taxon>Rhodospirillum</taxon>
    </lineage>
</organism>
<dbReference type="GO" id="GO:0003700">
    <property type="term" value="F:DNA-binding transcription factor activity"/>
    <property type="evidence" value="ECO:0007669"/>
    <property type="project" value="InterPro"/>
</dbReference>
<dbReference type="STRING" id="269796.Rru_A0251"/>
<dbReference type="GO" id="GO:0043565">
    <property type="term" value="F:sequence-specific DNA binding"/>
    <property type="evidence" value="ECO:0007669"/>
    <property type="project" value="InterPro"/>
</dbReference>
<dbReference type="eggNOG" id="COG2207">
    <property type="taxonomic scope" value="Bacteria"/>
</dbReference>
<dbReference type="KEGG" id="rru:Rru_A0251"/>
<reference evidence="5 6" key="1">
    <citation type="journal article" date="2011" name="Stand. Genomic Sci.">
        <title>Complete genome sequence of Rhodospirillum rubrum type strain (S1).</title>
        <authorList>
            <person name="Munk A.C."/>
            <person name="Copeland A."/>
            <person name="Lucas S."/>
            <person name="Lapidus A."/>
            <person name="Del Rio T.G."/>
            <person name="Barry K."/>
            <person name="Detter J.C."/>
            <person name="Hammon N."/>
            <person name="Israni S."/>
            <person name="Pitluck S."/>
            <person name="Brettin T."/>
            <person name="Bruce D."/>
            <person name="Han C."/>
            <person name="Tapia R."/>
            <person name="Gilna P."/>
            <person name="Schmutz J."/>
            <person name="Larimer F."/>
            <person name="Land M."/>
            <person name="Kyrpides N.C."/>
            <person name="Mavromatis K."/>
            <person name="Richardson P."/>
            <person name="Rohde M."/>
            <person name="Goker M."/>
            <person name="Klenk H.P."/>
            <person name="Zhang Y."/>
            <person name="Roberts G.P."/>
            <person name="Reslewic S."/>
            <person name="Schwartz D.C."/>
        </authorList>
    </citation>
    <scope>NUCLEOTIDE SEQUENCE [LARGE SCALE GENOMIC DNA]</scope>
    <source>
        <strain evidence="6">ATCC 11170 / ATH 1.1.1 / DSM 467 / LMG 4362 / NCIMB 8255 / S1</strain>
    </source>
</reference>
<name>Q2RXT9_RHORT</name>
<dbReference type="EMBL" id="CP000230">
    <property type="protein sequence ID" value="ABC21056.1"/>
    <property type="molecule type" value="Genomic_DNA"/>
</dbReference>
<feature type="domain" description="HTH araC/xylS-type" evidence="4">
    <location>
        <begin position="190"/>
        <end position="289"/>
    </location>
</feature>
<keyword evidence="6" id="KW-1185">Reference proteome</keyword>
<dbReference type="CDD" id="cd06976">
    <property type="entry name" value="cupin_MtlR-like_N"/>
    <property type="match status" value="1"/>
</dbReference>
<dbReference type="EnsemblBacteria" id="ABC21056">
    <property type="protein sequence ID" value="ABC21056"/>
    <property type="gene ID" value="Rru_A0251"/>
</dbReference>
<dbReference type="PANTHER" id="PTHR43280:SF27">
    <property type="entry name" value="TRANSCRIPTIONAL REGULATOR MTLR"/>
    <property type="match status" value="1"/>
</dbReference>
<dbReference type="PRINTS" id="PR00032">
    <property type="entry name" value="HTHARAC"/>
</dbReference>
<dbReference type="RefSeq" id="WP_011388004.1">
    <property type="nucleotide sequence ID" value="NC_007643.1"/>
</dbReference>
<dbReference type="HOGENOM" id="CLU_000445_88_3_5"/>
<evidence type="ECO:0000259" key="4">
    <source>
        <dbReference type="PROSITE" id="PS01124"/>
    </source>
</evidence>
<dbReference type="InterPro" id="IPR018060">
    <property type="entry name" value="HTH_AraC"/>
</dbReference>
<sequence>MQKKPLREVIAAPLDRAFRVYSHGYPFQFSGWHYHPEYELHAIRRSSGLCYIGTYAGPFETGNLILTGPNLPHVWVTDADGYGDGRQGDFIPDRDLVMQFSGAFAEKCLESFADCADLRVLLAQASAGILFSEAVGEPVARMMEDLRERSGPGRLALFFDILDRLLADKARQPLSVEWQSYQCLQPKRLDNILKFIAENYNRADLTCGEVARREAMELSAFSRFFERHISCTCIEYINRLRIYKACQLLIETENRITMVAYEVGYDTLSTFNRNFQRYIGSSPSAFRAHRRYGLMRSAHQIKKASAGGA</sequence>
<dbReference type="PANTHER" id="PTHR43280">
    <property type="entry name" value="ARAC-FAMILY TRANSCRIPTIONAL REGULATOR"/>
    <property type="match status" value="1"/>
</dbReference>
<keyword evidence="1" id="KW-0805">Transcription regulation</keyword>
<evidence type="ECO:0000256" key="3">
    <source>
        <dbReference type="ARBA" id="ARBA00023163"/>
    </source>
</evidence>
<dbReference type="SMART" id="SM00342">
    <property type="entry name" value="HTH_ARAC"/>
    <property type="match status" value="1"/>
</dbReference>
<dbReference type="SUPFAM" id="SSF46689">
    <property type="entry name" value="Homeodomain-like"/>
    <property type="match status" value="1"/>
</dbReference>
<dbReference type="InterPro" id="IPR018062">
    <property type="entry name" value="HTH_AraC-typ_CS"/>
</dbReference>
<dbReference type="PhylomeDB" id="Q2RXT9"/>
<evidence type="ECO:0000256" key="1">
    <source>
        <dbReference type="ARBA" id="ARBA00023015"/>
    </source>
</evidence>
<dbReference type="AlphaFoldDB" id="Q2RXT9"/>
<dbReference type="Gene3D" id="1.10.10.60">
    <property type="entry name" value="Homeodomain-like"/>
    <property type="match status" value="2"/>
</dbReference>
<dbReference type="PROSITE" id="PS01124">
    <property type="entry name" value="HTH_ARAC_FAMILY_2"/>
    <property type="match status" value="1"/>
</dbReference>
<keyword evidence="3" id="KW-0804">Transcription</keyword>
<evidence type="ECO:0000256" key="2">
    <source>
        <dbReference type="ARBA" id="ARBA00023125"/>
    </source>
</evidence>
<evidence type="ECO:0000313" key="5">
    <source>
        <dbReference type="EMBL" id="ABC21056.1"/>
    </source>
</evidence>
<dbReference type="InterPro" id="IPR009057">
    <property type="entry name" value="Homeodomain-like_sf"/>
</dbReference>
<protein>
    <submittedName>
        <fullName evidence="5">Transcriptional regulator, AraC family</fullName>
    </submittedName>
</protein>
<dbReference type="Pfam" id="PF12833">
    <property type="entry name" value="HTH_18"/>
    <property type="match status" value="1"/>
</dbReference>
<dbReference type="PATRIC" id="fig|269796.9.peg.305"/>
<dbReference type="InterPro" id="IPR011051">
    <property type="entry name" value="RmlC_Cupin_sf"/>
</dbReference>
<gene>
    <name evidence="5" type="ordered locus">Rru_A0251</name>
</gene>
<keyword evidence="2" id="KW-0238">DNA-binding</keyword>
<proteinExistence type="predicted"/>